<feature type="compositionally biased region" description="Low complexity" evidence="1">
    <location>
        <begin position="408"/>
        <end position="423"/>
    </location>
</feature>
<dbReference type="Pfam" id="PF18013">
    <property type="entry name" value="Phage_lysozyme2"/>
    <property type="match status" value="1"/>
</dbReference>
<proteinExistence type="predicted"/>
<reference evidence="3" key="1">
    <citation type="submission" date="2020-02" db="EMBL/GenBank/DDBJ databases">
        <title>Draft genome sequence of Candidatus Afipia apatlaquensis IBT-C3, a potential strain for decolorization of textile dyes.</title>
        <authorList>
            <person name="Sanchez-Reyes A."/>
            <person name="Breton-Deval L."/>
            <person name="Mangelson H."/>
            <person name="Sanchez-Flores A."/>
        </authorList>
    </citation>
    <scope>NUCLEOTIDE SEQUENCE [LARGE SCALE GENOMIC DNA]</scope>
    <source>
        <strain evidence="3">IBT-C3</strain>
    </source>
</reference>
<dbReference type="EMBL" id="JAAMRR010000746">
    <property type="protein sequence ID" value="NGX96358.1"/>
    <property type="molecule type" value="Genomic_DNA"/>
</dbReference>
<feature type="domain" description="Phage tail lysozyme" evidence="2">
    <location>
        <begin position="431"/>
        <end position="559"/>
    </location>
</feature>
<protein>
    <recommendedName>
        <fullName evidence="2">Phage tail lysozyme domain-containing protein</fullName>
    </recommendedName>
</protein>
<sequence length="607" mass="62900">MANANIVDELLVLLRLDTSQYKKADKEVEKQVTTTEKKLKKVDDARNKRMKESSAAVKQFAGQLRSFALTVGSVLGIGGGAAGLVQAVVALTNFETGLRRASVSTGLSNREMQAWGSAARRLGADAEAGRAAIADLAREQKQFHLTGSAPTMQAFARMGINVSPDASITDILANAQRVYRGSSAAQQGQIESGLSASGVSNDLILLIKSEKNVREEFARSYAESATENRKALDSVTNALEAAKNSALNIANALASALQPQIEQFAQWLSKGAQQVSAFVDKVIAAGGGVQGFTKVLDAEAPELARLMRALGTAIGFLGEGLDVVIFGFKKLAAAAEALYNWIDEKVGYVIGGPGKVKGAVADFGEGVAKGWRMLVGEARTGSPGGGVILTPEAQARLAAGASGGSTAGSTAAAAPTGSAPVAPRGGSGQDDVMRGLIARGFTVDQAAAVAANIKHESNYNPAAYNPAGGGIGAHGLFQLRGDRAKAFQARYGKLPSQATIDEQLDFFASNDPEEARSRRAAFASGGTAAQLGTAVSAKYERHGNVAEDLRRGQTAATIAGQYGQQQASVGQQINLNGPITVQANNPQELVGGIQRVGGATNYNSAVR</sequence>
<organism evidence="3 4">
    <name type="scientific">Candidatus Afipia apatlaquensis</name>
    <dbReference type="NCBI Taxonomy" id="2712852"/>
    <lineage>
        <taxon>Bacteria</taxon>
        <taxon>Pseudomonadati</taxon>
        <taxon>Pseudomonadota</taxon>
        <taxon>Alphaproteobacteria</taxon>
        <taxon>Hyphomicrobiales</taxon>
        <taxon>Nitrobacteraceae</taxon>
        <taxon>Afipia</taxon>
    </lineage>
</organism>
<keyword evidence="4" id="KW-1185">Reference proteome</keyword>
<dbReference type="Gene3D" id="1.10.530.10">
    <property type="match status" value="1"/>
</dbReference>
<dbReference type="AlphaFoldDB" id="A0A7C9RG74"/>
<dbReference type="InterPro" id="IPR041219">
    <property type="entry name" value="Phage_lysozyme2"/>
</dbReference>
<evidence type="ECO:0000256" key="1">
    <source>
        <dbReference type="SAM" id="MobiDB-lite"/>
    </source>
</evidence>
<evidence type="ECO:0000313" key="4">
    <source>
        <dbReference type="Proteomes" id="UP000480266"/>
    </source>
</evidence>
<accession>A0A7C9RG74</accession>
<dbReference type="Proteomes" id="UP000480266">
    <property type="component" value="Unassembled WGS sequence"/>
</dbReference>
<dbReference type="SUPFAM" id="SSF53955">
    <property type="entry name" value="Lysozyme-like"/>
    <property type="match status" value="1"/>
</dbReference>
<gene>
    <name evidence="3" type="ORF">G4V63_14410</name>
</gene>
<evidence type="ECO:0000259" key="2">
    <source>
        <dbReference type="Pfam" id="PF18013"/>
    </source>
</evidence>
<name>A0A7C9RG74_9BRAD</name>
<comment type="caution">
    <text evidence="3">The sequence shown here is derived from an EMBL/GenBank/DDBJ whole genome shotgun (WGS) entry which is preliminary data.</text>
</comment>
<feature type="region of interest" description="Disordered" evidence="1">
    <location>
        <begin position="408"/>
        <end position="428"/>
    </location>
</feature>
<evidence type="ECO:0000313" key="3">
    <source>
        <dbReference type="EMBL" id="NGX96358.1"/>
    </source>
</evidence>
<dbReference type="InterPro" id="IPR023346">
    <property type="entry name" value="Lysozyme-like_dom_sf"/>
</dbReference>